<dbReference type="SUPFAM" id="SSF55826">
    <property type="entry name" value="YbaK/ProRS associated domain"/>
    <property type="match status" value="1"/>
</dbReference>
<dbReference type="InterPro" id="IPR007214">
    <property type="entry name" value="YbaK/aa-tRNA-synth-assoc-dom"/>
</dbReference>
<dbReference type="AlphaFoldDB" id="G0U5C1"/>
<feature type="domain" description="YbaK/aminoacyl-tRNA synthetase-associated" evidence="1">
    <location>
        <begin position="100"/>
        <end position="223"/>
    </location>
</feature>
<dbReference type="FunFam" id="3.90.960.10:FF:000013">
    <property type="entry name" value="Aminoacyl-tRNA editing domain containing protein, putative"/>
    <property type="match status" value="1"/>
</dbReference>
<dbReference type="CDD" id="cd04332">
    <property type="entry name" value="YbaK_like"/>
    <property type="match status" value="1"/>
</dbReference>
<dbReference type="VEuPathDB" id="TriTrypDB:TvY486_1001230"/>
<sequence length="247" mass="28057">MNERLDVLARRFAAVEKGIEEVRRGLALLVKPVSKKSRHVDPSDLKELQPCAQDTPEVAALRRWCIARSLTTAVFRWVPSDYYQRSLQWRRDILGAPSTQHICKSIFMENTHCVHADCSHSENSRYYLVVFPYTERFDAERLMQFVRGMNEGLGKKKFNFRAANPDVALKLTGFTHGAVVPFGTATEIPVILSEQIARLTPPVFWMGGGHVDCKVRVDVAQYIEVIKPFIANVTVPLSEEELTQLLD</sequence>
<reference evidence="2" key="1">
    <citation type="journal article" date="2012" name="Proc. Natl. Acad. Sci. U.S.A.">
        <title>Antigenic diversity is generated by distinct evolutionary mechanisms in African trypanosome species.</title>
        <authorList>
            <person name="Jackson A.P."/>
            <person name="Berry A."/>
            <person name="Aslett M."/>
            <person name="Allison H.C."/>
            <person name="Burton P."/>
            <person name="Vavrova-Anderson J."/>
            <person name="Brown R."/>
            <person name="Browne H."/>
            <person name="Corton N."/>
            <person name="Hauser H."/>
            <person name="Gamble J."/>
            <person name="Gilderthorp R."/>
            <person name="Marcello L."/>
            <person name="McQuillan J."/>
            <person name="Otto T.D."/>
            <person name="Quail M.A."/>
            <person name="Sanders M.J."/>
            <person name="van Tonder A."/>
            <person name="Ginger M.L."/>
            <person name="Field M.C."/>
            <person name="Barry J.D."/>
            <person name="Hertz-Fowler C."/>
            <person name="Berriman M."/>
        </authorList>
    </citation>
    <scope>NUCLEOTIDE SEQUENCE</scope>
    <source>
        <strain evidence="2">Y486</strain>
    </source>
</reference>
<accession>G0U5C1</accession>
<dbReference type="GO" id="GO:0002161">
    <property type="term" value="F:aminoacyl-tRNA deacylase activity"/>
    <property type="evidence" value="ECO:0007669"/>
    <property type="project" value="InterPro"/>
</dbReference>
<dbReference type="PANTHER" id="PTHR30411">
    <property type="entry name" value="CYTOPLASMIC PROTEIN"/>
    <property type="match status" value="1"/>
</dbReference>
<dbReference type="InterPro" id="IPR036754">
    <property type="entry name" value="YbaK/aa-tRNA-synt-asso_dom_sf"/>
</dbReference>
<gene>
    <name evidence="2" type="ORF">TVY486_1001230</name>
</gene>
<evidence type="ECO:0000259" key="1">
    <source>
        <dbReference type="Pfam" id="PF04073"/>
    </source>
</evidence>
<protein>
    <recommendedName>
        <fullName evidence="1">YbaK/aminoacyl-tRNA synthetase-associated domain-containing protein</fullName>
    </recommendedName>
</protein>
<dbReference type="OMA" id="HIDWKLG"/>
<dbReference type="Gene3D" id="3.90.960.10">
    <property type="entry name" value="YbaK/aminoacyl-tRNA synthetase-associated domain"/>
    <property type="match status" value="1"/>
</dbReference>
<name>G0U5C1_TRYVY</name>
<dbReference type="PANTHER" id="PTHR30411:SF4">
    <property type="entry name" value="YBAK_AMINOACYL-TRNA SYNTHETASE-ASSOCIATED DOMAIN-CONTAINING PROTEIN"/>
    <property type="match status" value="1"/>
</dbReference>
<organism evidence="2">
    <name type="scientific">Trypanosoma vivax (strain Y486)</name>
    <dbReference type="NCBI Taxonomy" id="1055687"/>
    <lineage>
        <taxon>Eukaryota</taxon>
        <taxon>Discoba</taxon>
        <taxon>Euglenozoa</taxon>
        <taxon>Kinetoplastea</taxon>
        <taxon>Metakinetoplastina</taxon>
        <taxon>Trypanosomatida</taxon>
        <taxon>Trypanosomatidae</taxon>
        <taxon>Trypanosoma</taxon>
        <taxon>Duttonella</taxon>
    </lineage>
</organism>
<evidence type="ECO:0000313" key="2">
    <source>
        <dbReference type="EMBL" id="CCC51069.1"/>
    </source>
</evidence>
<proteinExistence type="predicted"/>
<dbReference type="Pfam" id="PF04073">
    <property type="entry name" value="tRNA_edit"/>
    <property type="match status" value="1"/>
</dbReference>
<dbReference type="EMBL" id="HE573026">
    <property type="protein sequence ID" value="CCC51069.1"/>
    <property type="molecule type" value="Genomic_DNA"/>
</dbReference>